<dbReference type="GO" id="GO:0016791">
    <property type="term" value="F:phosphatase activity"/>
    <property type="evidence" value="ECO:0007669"/>
    <property type="project" value="UniProtKB-ARBA"/>
</dbReference>
<accession>A0A4Y7TUP6</accession>
<reference evidence="2 3" key="1">
    <citation type="journal article" date="2019" name="Nat. Ecol. Evol.">
        <title>Megaphylogeny resolves global patterns of mushroom evolution.</title>
        <authorList>
            <person name="Varga T."/>
            <person name="Krizsan K."/>
            <person name="Foldi C."/>
            <person name="Dima B."/>
            <person name="Sanchez-Garcia M."/>
            <person name="Sanchez-Ramirez S."/>
            <person name="Szollosi G.J."/>
            <person name="Szarkandi J.G."/>
            <person name="Papp V."/>
            <person name="Albert L."/>
            <person name="Andreopoulos W."/>
            <person name="Angelini C."/>
            <person name="Antonin V."/>
            <person name="Barry K.W."/>
            <person name="Bougher N.L."/>
            <person name="Buchanan P."/>
            <person name="Buyck B."/>
            <person name="Bense V."/>
            <person name="Catcheside P."/>
            <person name="Chovatia M."/>
            <person name="Cooper J."/>
            <person name="Damon W."/>
            <person name="Desjardin D."/>
            <person name="Finy P."/>
            <person name="Geml J."/>
            <person name="Haridas S."/>
            <person name="Hughes K."/>
            <person name="Justo A."/>
            <person name="Karasinski D."/>
            <person name="Kautmanova I."/>
            <person name="Kiss B."/>
            <person name="Kocsube S."/>
            <person name="Kotiranta H."/>
            <person name="LaButti K.M."/>
            <person name="Lechner B.E."/>
            <person name="Liimatainen K."/>
            <person name="Lipzen A."/>
            <person name="Lukacs Z."/>
            <person name="Mihaltcheva S."/>
            <person name="Morgado L.N."/>
            <person name="Niskanen T."/>
            <person name="Noordeloos M.E."/>
            <person name="Ohm R.A."/>
            <person name="Ortiz-Santana B."/>
            <person name="Ovrebo C."/>
            <person name="Racz N."/>
            <person name="Riley R."/>
            <person name="Savchenko A."/>
            <person name="Shiryaev A."/>
            <person name="Soop K."/>
            <person name="Spirin V."/>
            <person name="Szebenyi C."/>
            <person name="Tomsovsky M."/>
            <person name="Tulloss R.E."/>
            <person name="Uehling J."/>
            <person name="Grigoriev I.V."/>
            <person name="Vagvolgyi C."/>
            <person name="Papp T."/>
            <person name="Martin F.M."/>
            <person name="Miettinen O."/>
            <person name="Hibbett D.S."/>
            <person name="Nagy L.G."/>
        </authorList>
    </citation>
    <scope>NUCLEOTIDE SEQUENCE [LARGE SCALE GENOMIC DNA]</scope>
    <source>
        <strain evidence="2 3">FP101781</strain>
    </source>
</reference>
<gene>
    <name evidence="2" type="ORF">FA13DRAFT_1726767</name>
</gene>
<evidence type="ECO:0000313" key="2">
    <source>
        <dbReference type="EMBL" id="TEB37654.1"/>
    </source>
</evidence>
<proteinExistence type="predicted"/>
<protein>
    <submittedName>
        <fullName evidence="2">HAD-like protein</fullName>
    </submittedName>
</protein>
<dbReference type="Pfam" id="PF00702">
    <property type="entry name" value="Hydrolase"/>
    <property type="match status" value="1"/>
</dbReference>
<dbReference type="STRING" id="71717.A0A4Y7TUP6"/>
<dbReference type="SFLD" id="SFLDS00003">
    <property type="entry name" value="Haloacid_Dehalogenase"/>
    <property type="match status" value="1"/>
</dbReference>
<dbReference type="InterPro" id="IPR023214">
    <property type="entry name" value="HAD_sf"/>
</dbReference>
<name>A0A4Y7TUP6_COPMI</name>
<dbReference type="InterPro" id="IPR023198">
    <property type="entry name" value="PGP-like_dom2"/>
</dbReference>
<feature type="compositionally biased region" description="Low complexity" evidence="1">
    <location>
        <begin position="494"/>
        <end position="512"/>
    </location>
</feature>
<dbReference type="SUPFAM" id="SSF56784">
    <property type="entry name" value="HAD-like"/>
    <property type="match status" value="1"/>
</dbReference>
<dbReference type="AlphaFoldDB" id="A0A4Y7TUP6"/>
<keyword evidence="3" id="KW-1185">Reference proteome</keyword>
<sequence length="553" mass="62208">MDLSPQYSAIVFDLGDVLFKWSAETKTSISPKTLRRILSCPTWFDYERGRISEEDCYDRVGAEFSFPPTEIRNAFDQARDSLVASHSLIELIQELKEQSKIEVFAMSNISLPDWEVLQNKPANWSIFDKVFTSGAAGERKPNLGFYRHVIAQTGVDPRTTIFVDDKHENVLSARSLGFHGIVFDEEADVRRALRNLIGDPVVRGKAYLQANARNLHSVTAPTSTQPSIDLRENFAQLFILELTNNRDLVDLVEHERAWNFFHHGKGVLTTEDFPFDVDTTSIALTVLKRDQAVANSVMDEMLQYVDPDGIIQTYFDHTRPRFDPIVCVNALSLFYMHGRGGELSKTLNWVHEVLLNRAYLDGTRYYEHAECFLWCISRLLAGSPDADLHALLEPLLKIRVQELIGSDGDALQLAMRVVVCNSVGICDEIDFRALLPYQCEDGSFETGWIYKYGSSGLRIGNKGMTTAMAVKAIEIMKQPVVLPFTPPSPTPTLVVSPTNTSSENPPSPTSTNFFSKRIAGHKRQRSLPIKLNLSWLFPGHRASSRKTVEIACS</sequence>
<feature type="region of interest" description="Disordered" evidence="1">
    <location>
        <begin position="494"/>
        <end position="513"/>
    </location>
</feature>
<dbReference type="Gene3D" id="3.40.50.1000">
    <property type="entry name" value="HAD superfamily/HAD-like"/>
    <property type="match status" value="1"/>
</dbReference>
<dbReference type="Proteomes" id="UP000298030">
    <property type="component" value="Unassembled WGS sequence"/>
</dbReference>
<dbReference type="PANTHER" id="PTHR43611">
    <property type="entry name" value="ALPHA-D-GLUCOSE 1-PHOSPHATE PHOSPHATASE"/>
    <property type="match status" value="1"/>
</dbReference>
<dbReference type="OrthoDB" id="2012566at2759"/>
<dbReference type="PANTHER" id="PTHR43611:SF3">
    <property type="entry name" value="FLAVIN MONONUCLEOTIDE HYDROLASE 1, CHLOROPLATIC"/>
    <property type="match status" value="1"/>
</dbReference>
<evidence type="ECO:0000313" key="3">
    <source>
        <dbReference type="Proteomes" id="UP000298030"/>
    </source>
</evidence>
<organism evidence="2 3">
    <name type="scientific">Coprinellus micaceus</name>
    <name type="common">Glistening ink-cap mushroom</name>
    <name type="synonym">Coprinus micaceus</name>
    <dbReference type="NCBI Taxonomy" id="71717"/>
    <lineage>
        <taxon>Eukaryota</taxon>
        <taxon>Fungi</taxon>
        <taxon>Dikarya</taxon>
        <taxon>Basidiomycota</taxon>
        <taxon>Agaricomycotina</taxon>
        <taxon>Agaricomycetes</taxon>
        <taxon>Agaricomycetidae</taxon>
        <taxon>Agaricales</taxon>
        <taxon>Agaricineae</taxon>
        <taxon>Psathyrellaceae</taxon>
        <taxon>Coprinellus</taxon>
    </lineage>
</organism>
<dbReference type="Gene3D" id="1.10.150.240">
    <property type="entry name" value="Putative phosphatase, domain 2"/>
    <property type="match status" value="1"/>
</dbReference>
<dbReference type="SFLD" id="SFLDG01129">
    <property type="entry name" value="C1.5:_HAD__Beta-PGM__Phosphata"/>
    <property type="match status" value="1"/>
</dbReference>
<dbReference type="InterPro" id="IPR006439">
    <property type="entry name" value="HAD-SF_hydro_IA"/>
</dbReference>
<dbReference type="InterPro" id="IPR036412">
    <property type="entry name" value="HAD-like_sf"/>
</dbReference>
<dbReference type="CDD" id="cd02603">
    <property type="entry name" value="HAD_sEH-N_like"/>
    <property type="match status" value="1"/>
</dbReference>
<dbReference type="EMBL" id="QPFP01000004">
    <property type="protein sequence ID" value="TEB37654.1"/>
    <property type="molecule type" value="Genomic_DNA"/>
</dbReference>
<evidence type="ECO:0000256" key="1">
    <source>
        <dbReference type="SAM" id="MobiDB-lite"/>
    </source>
</evidence>
<dbReference type="NCBIfam" id="TIGR01509">
    <property type="entry name" value="HAD-SF-IA-v3"/>
    <property type="match status" value="1"/>
</dbReference>
<comment type="caution">
    <text evidence="2">The sequence shown here is derived from an EMBL/GenBank/DDBJ whole genome shotgun (WGS) entry which is preliminary data.</text>
</comment>